<dbReference type="Proteomes" id="UP001225134">
    <property type="component" value="Unassembled WGS sequence"/>
</dbReference>
<dbReference type="Gene3D" id="3.30.420.40">
    <property type="match status" value="1"/>
</dbReference>
<name>A0ABT7HJ92_9FUSO</name>
<dbReference type="EMBL" id="JASSPP010000004">
    <property type="protein sequence ID" value="MDK9580594.1"/>
    <property type="molecule type" value="Genomic_DNA"/>
</dbReference>
<reference evidence="2 3" key="1">
    <citation type="submission" date="2023-06" db="EMBL/GenBank/DDBJ databases">
        <title>Antibody response to the Sneathia vaginalis cytopathogenic toxin A during pregnancy.</title>
        <authorList>
            <person name="Mccoy Z.T."/>
            <person name="Serrano M.G."/>
            <person name="Spaine K."/>
            <person name="Edwards D.J."/>
            <person name="Buck G.A."/>
            <person name="Jefferson K."/>
        </authorList>
    </citation>
    <scope>NUCLEOTIDE SEQUENCE [LARGE SCALE GENOMIC DNA]</scope>
    <source>
        <strain evidence="2 3">CCUG 42621</strain>
    </source>
</reference>
<dbReference type="Pfam" id="PF00480">
    <property type="entry name" value="ROK"/>
    <property type="match status" value="1"/>
</dbReference>
<dbReference type="InterPro" id="IPR043129">
    <property type="entry name" value="ATPase_NBD"/>
</dbReference>
<gene>
    <name evidence="2" type="ORF">QQA45_03580</name>
</gene>
<dbReference type="InterPro" id="IPR036388">
    <property type="entry name" value="WH-like_DNA-bd_sf"/>
</dbReference>
<sequence>MKKLNSNDYIALNHILLENNMSRAKLVEVLGLTAPAIFKITKKLFDKKLLISTGKLLPSNGGRPRKVITLNKKYGKILGIFLSEEYLSISISHLNGEIIETRLRKRSYATLQAKLIKMMCDELEYMMEKYGKENIIGVGLAIPGIVDSESGLIKKSTVFKGSNIKITKYIEDIFSIPCVIENNIRAMINAEKLFGTLKNNKDAFLCSLGMV</sequence>
<dbReference type="InterPro" id="IPR036390">
    <property type="entry name" value="WH_DNA-bd_sf"/>
</dbReference>
<dbReference type="Gene3D" id="1.10.10.10">
    <property type="entry name" value="Winged helix-like DNA-binding domain superfamily/Winged helix DNA-binding domain"/>
    <property type="match status" value="1"/>
</dbReference>
<dbReference type="InterPro" id="IPR000600">
    <property type="entry name" value="ROK"/>
</dbReference>
<evidence type="ECO:0000313" key="2">
    <source>
        <dbReference type="EMBL" id="MDK9580594.1"/>
    </source>
</evidence>
<comment type="similarity">
    <text evidence="1">Belongs to the ROK (NagC/XylR) family.</text>
</comment>
<dbReference type="PANTHER" id="PTHR18964:SF149">
    <property type="entry name" value="BIFUNCTIONAL UDP-N-ACETYLGLUCOSAMINE 2-EPIMERASE_N-ACETYLMANNOSAMINE KINASE"/>
    <property type="match status" value="1"/>
</dbReference>
<organism evidence="2 3">
    <name type="scientific">Sneathia sanguinegens</name>
    <dbReference type="NCBI Taxonomy" id="40543"/>
    <lineage>
        <taxon>Bacteria</taxon>
        <taxon>Fusobacteriati</taxon>
        <taxon>Fusobacteriota</taxon>
        <taxon>Fusobacteriia</taxon>
        <taxon>Fusobacteriales</taxon>
        <taxon>Leptotrichiaceae</taxon>
        <taxon>Sneathia</taxon>
    </lineage>
</organism>
<dbReference type="SUPFAM" id="SSF53067">
    <property type="entry name" value="Actin-like ATPase domain"/>
    <property type="match status" value="1"/>
</dbReference>
<comment type="caution">
    <text evidence="2">The sequence shown here is derived from an EMBL/GenBank/DDBJ whole genome shotgun (WGS) entry which is preliminary data.</text>
</comment>
<dbReference type="SUPFAM" id="SSF46785">
    <property type="entry name" value="Winged helix' DNA-binding domain"/>
    <property type="match status" value="1"/>
</dbReference>
<dbReference type="PANTHER" id="PTHR18964">
    <property type="entry name" value="ROK (REPRESSOR, ORF, KINASE) FAMILY"/>
    <property type="match status" value="1"/>
</dbReference>
<evidence type="ECO:0000313" key="3">
    <source>
        <dbReference type="Proteomes" id="UP001225134"/>
    </source>
</evidence>
<accession>A0ABT7HJ92</accession>
<evidence type="ECO:0000256" key="1">
    <source>
        <dbReference type="ARBA" id="ARBA00006479"/>
    </source>
</evidence>
<protein>
    <submittedName>
        <fullName evidence="2">ROK family protein</fullName>
    </submittedName>
</protein>
<proteinExistence type="inferred from homology"/>
<keyword evidence="3" id="KW-1185">Reference proteome</keyword>